<organism evidence="2 3">
    <name type="scientific">Bifidobacterium boum</name>
    <dbReference type="NCBI Taxonomy" id="78343"/>
    <lineage>
        <taxon>Bacteria</taxon>
        <taxon>Bacillati</taxon>
        <taxon>Actinomycetota</taxon>
        <taxon>Actinomycetes</taxon>
        <taxon>Bifidobacteriales</taxon>
        <taxon>Bifidobacteriaceae</taxon>
        <taxon>Bifidobacterium</taxon>
    </lineage>
</organism>
<proteinExistence type="predicted"/>
<dbReference type="Proteomes" id="UP000029093">
    <property type="component" value="Unassembled WGS sequence"/>
</dbReference>
<keyword evidence="3" id="KW-1185">Reference proteome</keyword>
<sequence>MRRVTHGEALEGEDPEAQWWRGGQGFRFGVVGFGSQFRPAETDSEGNPTSVLAVRGLDKSGIFQLMTDKGIDVAAWGPGRTRTTAVAGLVTLAIVENSITRRRYRLIHQFPVNGANLRTPNTPLWHWCQKVLDFENRWDTLDGEGQNPSTSFKINGVQYANFGTDTLTQSLELAGFKANGTYTTGSAPVLDEEGLTRSSMITSSMRSTTPRPLTATSSNSPAV</sequence>
<evidence type="ECO:0000256" key="1">
    <source>
        <dbReference type="SAM" id="MobiDB-lite"/>
    </source>
</evidence>
<evidence type="ECO:0000313" key="2">
    <source>
        <dbReference type="EMBL" id="KFI46463.1"/>
    </source>
</evidence>
<feature type="compositionally biased region" description="Low complexity" evidence="1">
    <location>
        <begin position="201"/>
        <end position="214"/>
    </location>
</feature>
<name>A0A086ZIW3_9BIFI</name>
<feature type="region of interest" description="Disordered" evidence="1">
    <location>
        <begin position="201"/>
        <end position="223"/>
    </location>
</feature>
<dbReference type="EMBL" id="JGYQ01000016">
    <property type="protein sequence ID" value="KFI46463.1"/>
    <property type="molecule type" value="Genomic_DNA"/>
</dbReference>
<protein>
    <submittedName>
        <fullName evidence="2">Uncharacterized protein</fullName>
    </submittedName>
</protein>
<gene>
    <name evidence="2" type="ORF">BBOU_1555</name>
</gene>
<reference evidence="2 3" key="1">
    <citation type="submission" date="2014-03" db="EMBL/GenBank/DDBJ databases">
        <title>Genomics of Bifidobacteria.</title>
        <authorList>
            <person name="Ventura M."/>
            <person name="Milani C."/>
            <person name="Lugli G.A."/>
        </authorList>
    </citation>
    <scope>NUCLEOTIDE SEQUENCE [LARGE SCALE GENOMIC DNA]</scope>
    <source>
        <strain evidence="2 3">LMG 10736</strain>
    </source>
</reference>
<evidence type="ECO:0000313" key="3">
    <source>
        <dbReference type="Proteomes" id="UP000029093"/>
    </source>
</evidence>
<accession>A0A086ZIW3</accession>
<comment type="caution">
    <text evidence="2">The sequence shown here is derived from an EMBL/GenBank/DDBJ whole genome shotgun (WGS) entry which is preliminary data.</text>
</comment>
<dbReference type="AlphaFoldDB" id="A0A086ZIW3"/>